<keyword evidence="2" id="KW-1185">Reference proteome</keyword>
<protein>
    <submittedName>
        <fullName evidence="1">Uncharacterized protein</fullName>
    </submittedName>
</protein>
<evidence type="ECO:0000313" key="1">
    <source>
        <dbReference type="EMBL" id="VDH96084.1"/>
    </source>
</evidence>
<dbReference type="Proteomes" id="UP000596742">
    <property type="component" value="Unassembled WGS sequence"/>
</dbReference>
<dbReference type="EMBL" id="UYJE01000761">
    <property type="protein sequence ID" value="VDH96084.1"/>
    <property type="molecule type" value="Genomic_DNA"/>
</dbReference>
<sequence>MGKSFWRKFKCRKCCPNYNNWKKEKTQVASDDFGTDSDRETTEVGKVAENTSVFQETTEEAVSPIDD</sequence>
<proteinExistence type="predicted"/>
<name>A0A8B6BX63_MYTGA</name>
<organism evidence="1 2">
    <name type="scientific">Mytilus galloprovincialis</name>
    <name type="common">Mediterranean mussel</name>
    <dbReference type="NCBI Taxonomy" id="29158"/>
    <lineage>
        <taxon>Eukaryota</taxon>
        <taxon>Metazoa</taxon>
        <taxon>Spiralia</taxon>
        <taxon>Lophotrochozoa</taxon>
        <taxon>Mollusca</taxon>
        <taxon>Bivalvia</taxon>
        <taxon>Autobranchia</taxon>
        <taxon>Pteriomorphia</taxon>
        <taxon>Mytilida</taxon>
        <taxon>Mytiloidea</taxon>
        <taxon>Mytilidae</taxon>
        <taxon>Mytilinae</taxon>
        <taxon>Mytilus</taxon>
    </lineage>
</organism>
<accession>A0A8B6BX63</accession>
<gene>
    <name evidence="1" type="ORF">MGAL_10B046419</name>
</gene>
<reference evidence="1" key="1">
    <citation type="submission" date="2018-11" db="EMBL/GenBank/DDBJ databases">
        <authorList>
            <person name="Alioto T."/>
            <person name="Alioto T."/>
        </authorList>
    </citation>
    <scope>NUCLEOTIDE SEQUENCE</scope>
</reference>
<comment type="caution">
    <text evidence="1">The sequence shown here is derived from an EMBL/GenBank/DDBJ whole genome shotgun (WGS) entry which is preliminary data.</text>
</comment>
<evidence type="ECO:0000313" key="2">
    <source>
        <dbReference type="Proteomes" id="UP000596742"/>
    </source>
</evidence>
<dbReference type="AlphaFoldDB" id="A0A8B6BX63"/>